<dbReference type="InterPro" id="IPR029071">
    <property type="entry name" value="Ubiquitin-like_domsf"/>
</dbReference>
<gene>
    <name evidence="2" type="ORF">EVOR1521_LOCUS27784</name>
</gene>
<reference evidence="2" key="1">
    <citation type="submission" date="2023-08" db="EMBL/GenBank/DDBJ databases">
        <authorList>
            <person name="Chen Y."/>
            <person name="Shah S."/>
            <person name="Dougan E. K."/>
            <person name="Thang M."/>
            <person name="Chan C."/>
        </authorList>
    </citation>
    <scope>NUCLEOTIDE SEQUENCE</scope>
</reference>
<dbReference type="Gene3D" id="1.10.510.10">
    <property type="entry name" value="Transferase(Phosphotransferase) domain 1"/>
    <property type="match status" value="1"/>
</dbReference>
<dbReference type="GO" id="GO:0004674">
    <property type="term" value="F:protein serine/threonine kinase activity"/>
    <property type="evidence" value="ECO:0007669"/>
    <property type="project" value="TreeGrafter"/>
</dbReference>
<sequence length="485" mass="54324">MQKAVAEVDQEGDGVKAEARLEVRWMVSGELACVVDTIPTTRMADVRSQVYEKTGVPVEQQWLYCGGTELQQQADLAQISRMSVQTGIQLVRCLSDPRNTNRAHFSENLHIHEGPVIVVDDQWRRDESVGSFTWVRRIGDAIYGEVAVYKWSHGEAVTDVAVKRRNVDQARQTIGKDTNEWTAHQTGRNVPNAEDTYAEIGVLQYLSRQPDLPLFLLKAFTAFLDDSKIWLVMELAEQGELLDAVLANRVAVNKQRQYVWQMLQAVSYLHKHNIGHRDISLENLLLHQDTVRLMDYGNAVQSHSMTGQELRYFLPVGKDTYRAPECFIPLGQSVATVTVPPDAGAGDLILHRNYHSLYQVRLPGGAKPGQDCQAELWGYAVQPADVFSCGVCFFCMCYGNGPWMTAQLTDEFFAYVYANQNGVTDLLQHWGKPLLDAEAMSLLLSMLCVDPLKRPSASHCLDSSWLSSLATAAVPLHSHDDDLML</sequence>
<name>A0AA36JG61_9DINO</name>
<dbReference type="Gene3D" id="3.10.20.90">
    <property type="entry name" value="Phosphatidylinositol 3-kinase Catalytic Subunit, Chain A, domain 1"/>
    <property type="match status" value="1"/>
</dbReference>
<dbReference type="GO" id="GO:0044773">
    <property type="term" value="P:mitotic DNA damage checkpoint signaling"/>
    <property type="evidence" value="ECO:0007669"/>
    <property type="project" value="TreeGrafter"/>
</dbReference>
<dbReference type="Gene3D" id="3.30.200.20">
    <property type="entry name" value="Phosphorylase Kinase, domain 1"/>
    <property type="match status" value="1"/>
</dbReference>
<accession>A0AA36JG61</accession>
<dbReference type="SUPFAM" id="SSF56112">
    <property type="entry name" value="Protein kinase-like (PK-like)"/>
    <property type="match status" value="1"/>
</dbReference>
<dbReference type="PANTHER" id="PTHR44167">
    <property type="entry name" value="OVARIAN-SPECIFIC SERINE/THREONINE-PROTEIN KINASE LOK-RELATED"/>
    <property type="match status" value="1"/>
</dbReference>
<dbReference type="CDD" id="cd17039">
    <property type="entry name" value="Ubl_ubiquitin_like"/>
    <property type="match status" value="1"/>
</dbReference>
<dbReference type="InterPro" id="IPR008266">
    <property type="entry name" value="Tyr_kinase_AS"/>
</dbReference>
<dbReference type="AlphaFoldDB" id="A0AA36JG61"/>
<feature type="domain" description="Protein kinase" evidence="1">
    <location>
        <begin position="132"/>
        <end position="466"/>
    </location>
</feature>
<dbReference type="EMBL" id="CAUJNA010003594">
    <property type="protein sequence ID" value="CAJ1405625.1"/>
    <property type="molecule type" value="Genomic_DNA"/>
</dbReference>
<dbReference type="GO" id="GO:0005634">
    <property type="term" value="C:nucleus"/>
    <property type="evidence" value="ECO:0007669"/>
    <property type="project" value="TreeGrafter"/>
</dbReference>
<evidence type="ECO:0000313" key="3">
    <source>
        <dbReference type="Proteomes" id="UP001178507"/>
    </source>
</evidence>
<organism evidence="2 3">
    <name type="scientific">Effrenium voratum</name>
    <dbReference type="NCBI Taxonomy" id="2562239"/>
    <lineage>
        <taxon>Eukaryota</taxon>
        <taxon>Sar</taxon>
        <taxon>Alveolata</taxon>
        <taxon>Dinophyceae</taxon>
        <taxon>Suessiales</taxon>
        <taxon>Symbiodiniaceae</taxon>
        <taxon>Effrenium</taxon>
    </lineage>
</organism>
<evidence type="ECO:0000259" key="1">
    <source>
        <dbReference type="PROSITE" id="PS50011"/>
    </source>
</evidence>
<dbReference type="SUPFAM" id="SSF54236">
    <property type="entry name" value="Ubiquitin-like"/>
    <property type="match status" value="1"/>
</dbReference>
<dbReference type="PANTHER" id="PTHR44167:SF24">
    <property type="entry name" value="SERINE_THREONINE-PROTEIN KINASE CHK2"/>
    <property type="match status" value="1"/>
</dbReference>
<dbReference type="InterPro" id="IPR011009">
    <property type="entry name" value="Kinase-like_dom_sf"/>
</dbReference>
<dbReference type="Pfam" id="PF00069">
    <property type="entry name" value="Pkinase"/>
    <property type="match status" value="2"/>
</dbReference>
<dbReference type="Proteomes" id="UP001178507">
    <property type="component" value="Unassembled WGS sequence"/>
</dbReference>
<protein>
    <recommendedName>
        <fullName evidence="1">Protein kinase domain-containing protein</fullName>
    </recommendedName>
</protein>
<dbReference type="PROSITE" id="PS50011">
    <property type="entry name" value="PROTEIN_KINASE_DOM"/>
    <property type="match status" value="1"/>
</dbReference>
<dbReference type="GO" id="GO:0005524">
    <property type="term" value="F:ATP binding"/>
    <property type="evidence" value="ECO:0007669"/>
    <property type="project" value="InterPro"/>
</dbReference>
<dbReference type="InterPro" id="IPR000719">
    <property type="entry name" value="Prot_kinase_dom"/>
</dbReference>
<evidence type="ECO:0000313" key="2">
    <source>
        <dbReference type="EMBL" id="CAJ1405625.1"/>
    </source>
</evidence>
<comment type="caution">
    <text evidence="2">The sequence shown here is derived from an EMBL/GenBank/DDBJ whole genome shotgun (WGS) entry which is preliminary data.</text>
</comment>
<dbReference type="PROSITE" id="PS00109">
    <property type="entry name" value="PROTEIN_KINASE_TYR"/>
    <property type="match status" value="1"/>
</dbReference>
<keyword evidence="3" id="KW-1185">Reference proteome</keyword>
<proteinExistence type="predicted"/>